<proteinExistence type="predicted"/>
<sequence>MTYDPWANWLASANRVVRRGPNEFRAEILVDSDMNGDRLQSAFNKLMEHNRSLLTFTVHGVRDFDTYRSSSTSTPIPGLIPRETWDHSLQFYFPKDDPDLLWTPSAAPDLQSSGVYSPRYFLSRPLDPATGTLDTAPSDNDYMTSVFTFEDMPIDDFLTSSPATEVPGVFMVHEQFTDTYFPLVQGAVVRWQSVATPTYRLTQLDVRPLASIREDILMFGKFLDMNVPLDDVEADAYIRRYTSYLRLAMNGDVPVD</sequence>
<evidence type="ECO:0000313" key="1">
    <source>
        <dbReference type="EMBL" id="NMF01924.1"/>
    </source>
</evidence>
<name>A0A848D1N6_9BIFI</name>
<comment type="caution">
    <text evidence="1">The sequence shown here is derived from an EMBL/GenBank/DDBJ whole genome shotgun (WGS) entry which is preliminary data.</text>
</comment>
<organism evidence="1 2">
    <name type="scientific">Bifidobacterium boum</name>
    <dbReference type="NCBI Taxonomy" id="78343"/>
    <lineage>
        <taxon>Bacteria</taxon>
        <taxon>Bacillati</taxon>
        <taxon>Actinomycetota</taxon>
        <taxon>Actinomycetes</taxon>
        <taxon>Bifidobacteriales</taxon>
        <taxon>Bifidobacteriaceae</taxon>
        <taxon>Bifidobacterium</taxon>
    </lineage>
</organism>
<dbReference type="EMBL" id="JABAGJ010000002">
    <property type="protein sequence ID" value="NMF01924.1"/>
    <property type="molecule type" value="Genomic_DNA"/>
</dbReference>
<accession>A0A848D1N6</accession>
<dbReference type="AlphaFoldDB" id="A0A848D1N6"/>
<dbReference type="Proteomes" id="UP000583419">
    <property type="component" value="Unassembled WGS sequence"/>
</dbReference>
<dbReference type="RefSeq" id="WP_168973169.1">
    <property type="nucleotide sequence ID" value="NZ_JABAGJ010000002.1"/>
</dbReference>
<gene>
    <name evidence="1" type="ORF">HF843_01770</name>
</gene>
<reference evidence="1 2" key="1">
    <citation type="submission" date="2020-04" db="EMBL/GenBank/DDBJ databases">
        <authorList>
            <person name="Hitch T.C.A."/>
            <person name="Wylensek D."/>
            <person name="Clavel T."/>
        </authorList>
    </citation>
    <scope>NUCLEOTIDE SEQUENCE [LARGE SCALE GENOMIC DNA]</scope>
    <source>
        <strain evidence="1 2">WCA-130-P53-4B</strain>
    </source>
</reference>
<protein>
    <submittedName>
        <fullName evidence="1">Uncharacterized protein</fullName>
    </submittedName>
</protein>
<evidence type="ECO:0000313" key="2">
    <source>
        <dbReference type="Proteomes" id="UP000583419"/>
    </source>
</evidence>